<dbReference type="InterPro" id="IPR036322">
    <property type="entry name" value="WD40_repeat_dom_sf"/>
</dbReference>
<feature type="repeat" description="WD" evidence="3">
    <location>
        <begin position="229"/>
        <end position="249"/>
    </location>
</feature>
<proteinExistence type="predicted"/>
<dbReference type="AlphaFoldDB" id="A0ABD1Y1T8"/>
<dbReference type="InterPro" id="IPR020472">
    <property type="entry name" value="WD40_PAC1"/>
</dbReference>
<dbReference type="Proteomes" id="UP001605036">
    <property type="component" value="Unassembled WGS sequence"/>
</dbReference>
<dbReference type="Gene3D" id="2.130.10.10">
    <property type="entry name" value="YVTN repeat-like/Quinoprotein amine dehydrogenase"/>
    <property type="match status" value="2"/>
</dbReference>
<dbReference type="Pfam" id="PF00400">
    <property type="entry name" value="WD40"/>
    <property type="match status" value="5"/>
</dbReference>
<dbReference type="PROSITE" id="PS50082">
    <property type="entry name" value="WD_REPEATS_2"/>
    <property type="match status" value="3"/>
</dbReference>
<dbReference type="SUPFAM" id="SSF81383">
    <property type="entry name" value="F-box domain"/>
    <property type="match status" value="1"/>
</dbReference>
<dbReference type="EMBL" id="JBHFFA010000006">
    <property type="protein sequence ID" value="KAL2620394.1"/>
    <property type="molecule type" value="Genomic_DNA"/>
</dbReference>
<dbReference type="InterPro" id="IPR015943">
    <property type="entry name" value="WD40/YVTN_repeat-like_dom_sf"/>
</dbReference>
<reference evidence="5 6" key="1">
    <citation type="submission" date="2024-09" db="EMBL/GenBank/DDBJ databases">
        <title>Chromosome-scale assembly of Riccia fluitans.</title>
        <authorList>
            <person name="Paukszto L."/>
            <person name="Sawicki J."/>
            <person name="Karawczyk K."/>
            <person name="Piernik-Szablinska J."/>
            <person name="Szczecinska M."/>
            <person name="Mazdziarz M."/>
        </authorList>
    </citation>
    <scope>NUCLEOTIDE SEQUENCE [LARGE SCALE GENOMIC DNA]</scope>
    <source>
        <strain evidence="5">Rf_01</strain>
        <tissue evidence="5">Aerial parts of the thallus</tissue>
    </source>
</reference>
<keyword evidence="1 3" id="KW-0853">WD repeat</keyword>
<feature type="region of interest" description="Disordered" evidence="4">
    <location>
        <begin position="486"/>
        <end position="515"/>
    </location>
</feature>
<accession>A0ABD1Y1T8</accession>
<dbReference type="SMART" id="SM00320">
    <property type="entry name" value="WD40"/>
    <property type="match status" value="5"/>
</dbReference>
<dbReference type="PROSITE" id="PS50294">
    <property type="entry name" value="WD_REPEATS_REGION"/>
    <property type="match status" value="1"/>
</dbReference>
<evidence type="ECO:0000256" key="1">
    <source>
        <dbReference type="ARBA" id="ARBA00022574"/>
    </source>
</evidence>
<protein>
    <submittedName>
        <fullName evidence="5">Uncharacterized protein</fullName>
    </submittedName>
</protein>
<organism evidence="5 6">
    <name type="scientific">Riccia fluitans</name>
    <dbReference type="NCBI Taxonomy" id="41844"/>
    <lineage>
        <taxon>Eukaryota</taxon>
        <taxon>Viridiplantae</taxon>
        <taxon>Streptophyta</taxon>
        <taxon>Embryophyta</taxon>
        <taxon>Marchantiophyta</taxon>
        <taxon>Marchantiopsida</taxon>
        <taxon>Marchantiidae</taxon>
        <taxon>Marchantiales</taxon>
        <taxon>Ricciaceae</taxon>
        <taxon>Riccia</taxon>
    </lineage>
</organism>
<dbReference type="PANTHER" id="PTHR22847:SF746">
    <property type="entry name" value="OS01G0185400 PROTEIN"/>
    <property type="match status" value="1"/>
</dbReference>
<dbReference type="SUPFAM" id="SSF50978">
    <property type="entry name" value="WD40 repeat-like"/>
    <property type="match status" value="1"/>
</dbReference>
<dbReference type="InterPro" id="IPR036047">
    <property type="entry name" value="F-box-like_dom_sf"/>
</dbReference>
<dbReference type="PRINTS" id="PR00320">
    <property type="entry name" value="GPROTEINBRPT"/>
</dbReference>
<feature type="repeat" description="WD" evidence="3">
    <location>
        <begin position="351"/>
        <end position="385"/>
    </location>
</feature>
<dbReference type="InterPro" id="IPR001680">
    <property type="entry name" value="WD40_rpt"/>
</dbReference>
<keyword evidence="6" id="KW-1185">Reference proteome</keyword>
<evidence type="ECO:0000313" key="5">
    <source>
        <dbReference type="EMBL" id="KAL2620394.1"/>
    </source>
</evidence>
<evidence type="ECO:0000256" key="4">
    <source>
        <dbReference type="SAM" id="MobiDB-lite"/>
    </source>
</evidence>
<keyword evidence="2" id="KW-0677">Repeat</keyword>
<name>A0ABD1Y1T8_9MARC</name>
<gene>
    <name evidence="5" type="ORF">R1flu_000599</name>
</gene>
<dbReference type="PANTHER" id="PTHR22847">
    <property type="entry name" value="WD40 REPEAT PROTEIN"/>
    <property type="match status" value="1"/>
</dbReference>
<evidence type="ECO:0000256" key="2">
    <source>
        <dbReference type="ARBA" id="ARBA00022737"/>
    </source>
</evidence>
<feature type="repeat" description="WD" evidence="3">
    <location>
        <begin position="184"/>
        <end position="201"/>
    </location>
</feature>
<evidence type="ECO:0000313" key="6">
    <source>
        <dbReference type="Proteomes" id="UP001605036"/>
    </source>
</evidence>
<feature type="compositionally biased region" description="Basic and acidic residues" evidence="4">
    <location>
        <begin position="505"/>
        <end position="515"/>
    </location>
</feature>
<comment type="caution">
    <text evidence="5">The sequence shown here is derived from an EMBL/GenBank/DDBJ whole genome shotgun (WGS) entry which is preliminary data.</text>
</comment>
<sequence>MEAEVGGKKTVEFMGNLDGRKTAVTDLDLDTLVICAAKLQLRDLANMAGVCHQFREAAYADSVWEDQCRIRWPPQSASWGGTFQFCGGRDAFVGRHYASQQFRYHDPVDWTSHLPPSPITHILLDNDSIAVSQGSNISIVSIGCPSQQPEVVRMLRDHNARITCMRLLPREMVPHSCRNGVMGPDNNVLVTSSSDHTIRLWGSGRPRTFRGHNVAVNTLADRLLGRSGSGAVLASGGEDGRVRLWSLNSVGGNRGKSPLVATFHAHSESVKDLIIAGHNDSLLVSTSRSLNPKIRVWDVHANTTASGCVGTMHGPEGIPVKLLCDGSTCFVAGGSKVIAFDLRFMSNVATVAVHEPGIASFARSSTGTVFGTGGYDKTAKLWDMRMCGDAQPEPWVSLGDHVGPVHCLHVDRYKVVSGGQMDRLVRVWDANTASEISVLDTIELDMDILRCGVSAMAVQGPRLLTGTCGDVSGVLRYRDFSNCTNPLDTDEGMSEPRRPSSSKFWESEFDRSSKG</sequence>
<evidence type="ECO:0000256" key="3">
    <source>
        <dbReference type="PROSITE-ProRule" id="PRU00221"/>
    </source>
</evidence>